<proteinExistence type="predicted"/>
<name>A0A7W9ZC38_9SPIR</name>
<dbReference type="AlphaFoldDB" id="A0A7W9ZC38"/>
<evidence type="ECO:0000313" key="2">
    <source>
        <dbReference type="Proteomes" id="UP000575983"/>
    </source>
</evidence>
<dbReference type="InterPro" id="IPR008420">
    <property type="entry name" value="Borrelia_P13"/>
</dbReference>
<organism evidence="1 2">
    <name type="scientific">Borreliella lanei</name>
    <dbReference type="NCBI Taxonomy" id="373540"/>
    <lineage>
        <taxon>Bacteria</taxon>
        <taxon>Pseudomonadati</taxon>
        <taxon>Spirochaetota</taxon>
        <taxon>Spirochaetia</taxon>
        <taxon>Spirochaetales</taxon>
        <taxon>Borreliaceae</taxon>
        <taxon>Borreliella</taxon>
    </lineage>
</organism>
<sequence>MNGIVTLGIGSFVQGDYIGGGALLGSQVLGGMLVITGMFVGQTQNAATAIGFTPMRIGYLTITALYSWTNYSIYICK</sequence>
<dbReference type="EMBL" id="JACHFC010000008">
    <property type="protein sequence ID" value="MBB6208498.1"/>
    <property type="molecule type" value="Genomic_DNA"/>
</dbReference>
<keyword evidence="2" id="KW-1185">Reference proteome</keyword>
<accession>A0A7W9ZC38</accession>
<evidence type="ECO:0000313" key="1">
    <source>
        <dbReference type="EMBL" id="MBB6208498.1"/>
    </source>
</evidence>
<protein>
    <submittedName>
        <fullName evidence="1">Uncharacterized protein</fullName>
    </submittedName>
</protein>
<comment type="caution">
    <text evidence="1">The sequence shown here is derived from an EMBL/GenBank/DDBJ whole genome shotgun (WGS) entry which is preliminary data.</text>
</comment>
<dbReference type="Proteomes" id="UP000575983">
    <property type="component" value="Unassembled WGS sequence"/>
</dbReference>
<reference evidence="1 2" key="1">
    <citation type="submission" date="2020-08" db="EMBL/GenBank/DDBJ databases">
        <title>Genomic Encyclopedia of Type Strains, Phase IV (KMG-IV): sequencing the most valuable type-strain genomes for metagenomic binning, comparative biology and taxonomic classification.</title>
        <authorList>
            <person name="Goeker M."/>
        </authorList>
    </citation>
    <scope>NUCLEOTIDE SEQUENCE [LARGE SCALE GENOMIC DNA]</scope>
    <source>
        <strain evidence="1 2">DSM 17992</strain>
    </source>
</reference>
<dbReference type="Pfam" id="PF05628">
    <property type="entry name" value="Borrelia_P13"/>
    <property type="match status" value="1"/>
</dbReference>
<gene>
    <name evidence="1" type="ORF">HNQ06_001028</name>
</gene>